<keyword evidence="7" id="KW-0653">Protein transport</keyword>
<feature type="region of interest" description="Disordered" evidence="9">
    <location>
        <begin position="53"/>
        <end position="73"/>
    </location>
</feature>
<evidence type="ECO:0000256" key="4">
    <source>
        <dbReference type="ARBA" id="ARBA00022448"/>
    </source>
</evidence>
<dbReference type="AlphaFoldDB" id="M3JYS1"/>
<dbReference type="Proteomes" id="UP000011777">
    <property type="component" value="Unassembled WGS sequence"/>
</dbReference>
<gene>
    <name evidence="10" type="ORF">G210_1373</name>
</gene>
<evidence type="ECO:0000256" key="3">
    <source>
        <dbReference type="ARBA" id="ARBA00015352"/>
    </source>
</evidence>
<accession>M3JYS1</accession>
<keyword evidence="6" id="KW-0256">Endoplasmic reticulum</keyword>
<dbReference type="GO" id="GO:0005783">
    <property type="term" value="C:endoplasmic reticulum"/>
    <property type="evidence" value="ECO:0007669"/>
    <property type="project" value="InterPro"/>
</dbReference>
<dbReference type="HOGENOM" id="CLU_1594306_0_0_1"/>
<keyword evidence="5" id="KW-0732">Signal</keyword>
<dbReference type="GO" id="GO:0015031">
    <property type="term" value="P:protein transport"/>
    <property type="evidence" value="ECO:0007669"/>
    <property type="project" value="UniProtKB-KW"/>
</dbReference>
<keyword evidence="11" id="KW-1185">Reference proteome</keyword>
<evidence type="ECO:0000256" key="7">
    <source>
        <dbReference type="ARBA" id="ARBA00022927"/>
    </source>
</evidence>
<organism evidence="10 11">
    <name type="scientific">Candida maltosa (strain Xu316)</name>
    <name type="common">Yeast</name>
    <dbReference type="NCBI Taxonomy" id="1245528"/>
    <lineage>
        <taxon>Eukaryota</taxon>
        <taxon>Fungi</taxon>
        <taxon>Dikarya</taxon>
        <taxon>Ascomycota</taxon>
        <taxon>Saccharomycotina</taxon>
        <taxon>Pichiomycetes</taxon>
        <taxon>Debaryomycetaceae</taxon>
        <taxon>Candida/Lodderomyces clade</taxon>
        <taxon>Candida</taxon>
    </lineage>
</organism>
<proteinExistence type="inferred from homology"/>
<evidence type="ECO:0000313" key="10">
    <source>
        <dbReference type="EMBL" id="EMG48120.1"/>
    </source>
</evidence>
<evidence type="ECO:0000256" key="2">
    <source>
        <dbReference type="ARBA" id="ARBA00011799"/>
    </source>
</evidence>
<evidence type="ECO:0000256" key="6">
    <source>
        <dbReference type="ARBA" id="ARBA00022824"/>
    </source>
</evidence>
<comment type="caution">
    <text evidence="10">The sequence shown here is derived from an EMBL/GenBank/DDBJ whole genome shotgun (WGS) entry which is preliminary data.</text>
</comment>
<evidence type="ECO:0000313" key="11">
    <source>
        <dbReference type="Proteomes" id="UP000011777"/>
    </source>
</evidence>
<comment type="subunit">
    <text evidence="2">Interacts with KAR2.</text>
</comment>
<dbReference type="Gene3D" id="1.25.10.10">
    <property type="entry name" value="Leucine-rich Repeat Variant"/>
    <property type="match status" value="1"/>
</dbReference>
<dbReference type="InterPro" id="IPR011989">
    <property type="entry name" value="ARM-like"/>
</dbReference>
<dbReference type="GO" id="GO:0000774">
    <property type="term" value="F:adenyl-nucleotide exchange factor activity"/>
    <property type="evidence" value="ECO:0007669"/>
    <property type="project" value="InterPro"/>
</dbReference>
<keyword evidence="4" id="KW-0813">Transport</keyword>
<dbReference type="OrthoDB" id="448649at2759"/>
<evidence type="ECO:0000256" key="9">
    <source>
        <dbReference type="SAM" id="MobiDB-lite"/>
    </source>
</evidence>
<reference evidence="10 11" key="1">
    <citation type="submission" date="2013-02" db="EMBL/GenBank/DDBJ databases">
        <title>Genome sequence of Candida maltosa Xu316, a potential industrial strain for xylitol and ethanol production.</title>
        <authorList>
            <person name="Yu J."/>
            <person name="Wang Q."/>
            <person name="Geng X."/>
            <person name="Bao W."/>
            <person name="He P."/>
            <person name="Cai J."/>
        </authorList>
    </citation>
    <scope>NUCLEOTIDE SEQUENCE [LARGE SCALE GENOMIC DNA]</scope>
    <source>
        <strain evidence="11">Xu316</strain>
    </source>
</reference>
<dbReference type="InterPro" id="IPR031884">
    <property type="entry name" value="Sil1_fungi"/>
</dbReference>
<keyword evidence="8" id="KW-0811">Translocation</keyword>
<dbReference type="STRING" id="1245528.M3JYS1"/>
<dbReference type="EMBL" id="AOGT01001244">
    <property type="protein sequence ID" value="EMG48120.1"/>
    <property type="molecule type" value="Genomic_DNA"/>
</dbReference>
<comment type="similarity">
    <text evidence="1">Belongs to the SIL1 family.</text>
</comment>
<sequence>MSSEVFVPTNEWQIVKRGQEIPTDLDIRLNMDTLQKEARTVESDTPIHEIVVNGQTHPVTKDKTSSDDPDSSFSTYIQSSLVGNKLDQSTFRKYFRQLVDLHQGNKNLKPKSDFIQWLAEEVETRKEYKKRDDYSPEEKEFDDFMLRARHEVFGNPMGLRKAIADEL</sequence>
<evidence type="ECO:0000256" key="1">
    <source>
        <dbReference type="ARBA" id="ARBA00010588"/>
    </source>
</evidence>
<evidence type="ECO:0000256" key="8">
    <source>
        <dbReference type="ARBA" id="ARBA00023010"/>
    </source>
</evidence>
<dbReference type="Pfam" id="PF16782">
    <property type="entry name" value="SIL1"/>
    <property type="match status" value="1"/>
</dbReference>
<protein>
    <recommendedName>
        <fullName evidence="3">Nucleotide exchange factor SIL1</fullName>
    </recommendedName>
</protein>
<evidence type="ECO:0000256" key="5">
    <source>
        <dbReference type="ARBA" id="ARBA00022729"/>
    </source>
</evidence>
<dbReference type="eggNOG" id="KOG2160">
    <property type="taxonomic scope" value="Eukaryota"/>
</dbReference>
<name>M3JYS1_CANMX</name>